<keyword evidence="7" id="KW-0325">Glycoprotein</keyword>
<dbReference type="PROSITE" id="PS00010">
    <property type="entry name" value="ASX_HYDROXYL"/>
    <property type="match status" value="5"/>
</dbReference>
<dbReference type="GO" id="GO:0005576">
    <property type="term" value="C:extracellular region"/>
    <property type="evidence" value="ECO:0007669"/>
    <property type="project" value="UniProtKB-SubCell"/>
</dbReference>
<keyword evidence="5" id="KW-0677">Repeat</keyword>
<accession>A0A0A9YMA7</accession>
<dbReference type="InterPro" id="IPR026823">
    <property type="entry name" value="cEGF"/>
</dbReference>
<feature type="domain" description="EGF-like" evidence="9">
    <location>
        <begin position="47"/>
        <end position="85"/>
    </location>
</feature>
<evidence type="ECO:0000256" key="2">
    <source>
        <dbReference type="ARBA" id="ARBA00022525"/>
    </source>
</evidence>
<dbReference type="InterPro" id="IPR000152">
    <property type="entry name" value="EGF-type_Asp/Asn_hydroxyl_site"/>
</dbReference>
<proteinExistence type="predicted"/>
<evidence type="ECO:0000259" key="9">
    <source>
        <dbReference type="PROSITE" id="PS50026"/>
    </source>
</evidence>
<feature type="disulfide bond" evidence="8">
    <location>
        <begin position="1527"/>
        <end position="1537"/>
    </location>
</feature>
<feature type="domain" description="EGF-like" evidence="9">
    <location>
        <begin position="1248"/>
        <end position="1287"/>
    </location>
</feature>
<keyword evidence="2" id="KW-0964">Secreted</keyword>
<gene>
    <name evidence="10" type="ORF">CM83_88642</name>
</gene>
<dbReference type="SUPFAM" id="SSF57196">
    <property type="entry name" value="EGF/Laminin"/>
    <property type="match status" value="2"/>
</dbReference>
<feature type="domain" description="EGF-like" evidence="9">
    <location>
        <begin position="1415"/>
        <end position="1449"/>
    </location>
</feature>
<feature type="domain" description="EGF-like" evidence="9">
    <location>
        <begin position="775"/>
        <end position="814"/>
    </location>
</feature>
<dbReference type="Pfam" id="PF12662">
    <property type="entry name" value="cEGF"/>
    <property type="match status" value="1"/>
</dbReference>
<dbReference type="InterPro" id="IPR000742">
    <property type="entry name" value="EGF"/>
</dbReference>
<reference evidence="10" key="2">
    <citation type="submission" date="2014-07" db="EMBL/GenBank/DDBJ databases">
        <authorList>
            <person name="Hull J."/>
        </authorList>
    </citation>
    <scope>NUCLEOTIDE SEQUENCE</scope>
</reference>
<comment type="subcellular location">
    <subcellularLocation>
        <location evidence="1">Secreted</location>
    </subcellularLocation>
</comment>
<feature type="domain" description="EGF-like" evidence="9">
    <location>
        <begin position="213"/>
        <end position="252"/>
    </location>
</feature>
<evidence type="ECO:0000256" key="8">
    <source>
        <dbReference type="PROSITE-ProRule" id="PRU00076"/>
    </source>
</evidence>
<reference evidence="10" key="1">
    <citation type="journal article" date="2014" name="PLoS ONE">
        <title>Transcriptome-Based Identification of ABC Transporters in the Western Tarnished Plant Bug Lygus hesperus.</title>
        <authorList>
            <person name="Hull J.J."/>
            <person name="Chaney K."/>
            <person name="Geib S.M."/>
            <person name="Fabrick J.A."/>
            <person name="Brent C.S."/>
            <person name="Walsh D."/>
            <person name="Lavine L.C."/>
        </authorList>
    </citation>
    <scope>NUCLEOTIDE SEQUENCE</scope>
</reference>
<dbReference type="GO" id="GO:0005509">
    <property type="term" value="F:calcium ion binding"/>
    <property type="evidence" value="ECO:0007669"/>
    <property type="project" value="InterPro"/>
</dbReference>
<evidence type="ECO:0000256" key="4">
    <source>
        <dbReference type="ARBA" id="ARBA00022729"/>
    </source>
</evidence>
<feature type="domain" description="EGF-like" evidence="9">
    <location>
        <begin position="377"/>
        <end position="416"/>
    </location>
</feature>
<protein>
    <recommendedName>
        <fullName evidence="9">EGF-like domain-containing protein</fullName>
    </recommendedName>
</protein>
<dbReference type="InterPro" id="IPR048407">
    <property type="entry name" value="Dumpy_DPY"/>
</dbReference>
<dbReference type="GO" id="GO:0009986">
    <property type="term" value="C:cell surface"/>
    <property type="evidence" value="ECO:0007669"/>
    <property type="project" value="InterPro"/>
</dbReference>
<evidence type="ECO:0000256" key="1">
    <source>
        <dbReference type="ARBA" id="ARBA00004613"/>
    </source>
</evidence>
<dbReference type="EMBL" id="GBHO01012969">
    <property type="protein sequence ID" value="JAG30635.1"/>
    <property type="molecule type" value="Transcribed_RNA"/>
</dbReference>
<evidence type="ECO:0000256" key="7">
    <source>
        <dbReference type="ARBA" id="ARBA00023180"/>
    </source>
</evidence>
<dbReference type="SUPFAM" id="SSF90148">
    <property type="entry name" value="DPY module"/>
    <property type="match status" value="9"/>
</dbReference>
<sequence>KISHLRVLGKPEDCAKESGLRCENGACLDSQCHCNDGYGGCNCEVPDENECKYRPCDVFAHCTNTLGSFHCTCFPGYSGDGFHCQDINECEDPAVAARCVPNSECCNLPAHFLCKCLPGFEGDGEEECRDIDECSNPNACGPNAICHNVPGNYSCSCIQGFEGDPFGGCTDIDECSYEGSCGVGAICSNTIGGYQCACPIGTTGDPVHGGCHDVDECLANPCGPGAICTNTPSSFGCHCPPGFVGDPYHSCTAIQCVHESDCPTHQNCFNNICQDPCFVANPCAENEECQVHDHHPACVKVCQCQKNSDCRGGLVCDGCHCLQSQRTNCDHCPPGTTCDPLTGACIKAPMGKPKKQQPCEKDTECLESEACYNGMCEDLCGLANLCAPNAKCHVVKHRPVCTCPPGHQGNPAVKCLLPQPLTCVANEDCGVTEACIGHTCQHPCDVHNPCAQNAICINTNHGCDCSCAEGYHGNGYIGCMPVFSHKSVCQYNEDCPPDKLCDRLNRVCINPCNEDSCGDSAECFPVNHGIECHCPSGYTGNAYLFCTAISGCHSDSDCSSNEACIRGTCGNPCNCGINAVCDVINHQPVCKCLPGYGGNANVGCTGPLNPCDPNPCGLHALCEIDTGGPICYCPKGMTGNPFKNCIPEGDECTPNPCGPHSGCRVVQGSPVCFCLPEFEGNPPHQPCALPRHPCNPSPCGPNTQCSVLENGFAKCTCLPGFLESPNTIRGCVEKRNPCYPNPCGGGALCDKDHNPPCYCPEPLVGNPYRSCAEPVKTLCQPGPCGHYADCYVVGATEQCYCKPGYTGDPYSVCQSEPRNACFPNPCGPHALCTITPQGHPMCLCPDGMAGDPFSGCGGPQCRTDDECPWEQSCIGYRCRDPCPGACGFGASCRVEKHHPVCTCNHGLIGNPTVRCYAPIESEPENPCLPSPCGLNTECRVSSGRPVCSCLPHYIGNPQTGCHPECVINSDCGDNAACYNQVCVNPCSITNICGLGAVCTCRDHTPICSCPPGFIGDPLTQCIARPPPQYPNASLPCTSSPCGPDAVCVDYGQVAMCDPCSLPDSQWDPRCKPECIANSDCPFNLACINYKCIDPCPGSCGVHAECHCMHHIPVCSCPQNMVGNPFEHCSPPPPGVENNVFTCDRVKCGSNAYCHEDQGVISCKCYQDFYGDPYLGCRPECVINSDCNYNAACINNKCVDPCAGACGVNALCSCINHMPVCHCPQGHNGDPFVTCYPAHPAPPADVGHPENPCDPSPCGPNSRCLVSQQGFAVCSCLPGQKGTPPVCQPECLVSSECSPDRACINKKCVDPCPGTCGLGANCLVINHNPICSCPPGQIGDPFVSCHVQAVIEEDKSPKNPCVPSPCGPNSICQVREGRPVCSCSANYIGSPPYCRPECVMSQECPHDKACVQEKCIDPCDHNCGVNAQCHVVNHTPFCSCLPGYQGDAFIGCNQIPPTVVPETPKNPCDLWPCGENTQCTNQNGAARCSCIPPYIGDPYGSGCRPECLMNSDCSPNQACLSSHCRDPCPGVCGNNAQCSVVNHVPVCTCFDGYVGDPFQSCRPKPDDPPVPTNPCEPSPCGPNSVCRVRGQSAVCTCLENYIGSPPSCRPECVASSECNPNKACMNQRCIDPCPGTCGLHANCQVINHNPICSCPPKTIGDPFVRCVQEVPQGPPIITNPCMPSPCGGNSECRVADGRPVCSCLPGMLGAPPNCRPECLIHADCPTRLACIGAKCKDPCTGSCGFNAVCTVVNHQPVCACQQGFQGDPFSGCSQVIEAVEAEPEPCLPSPCGSNAVCQEKNGAGSGTCIEGYFGDPYSGCRPECVLNSDCPWDKSCQNNKCRNPCVGACGLNAECTVTHHTPACTCLHGFTGNPLVSCHVVHESPIVVVEG</sequence>
<feature type="domain" description="EGF-like" evidence="9">
    <location>
        <begin position="817"/>
        <end position="854"/>
    </location>
</feature>
<dbReference type="FunFam" id="2.10.25.10:FF:000555">
    <property type="entry name" value="Dumpy, isoform I"/>
    <property type="match status" value="1"/>
</dbReference>
<feature type="non-terminal residue" evidence="10">
    <location>
        <position position="1890"/>
    </location>
</feature>
<feature type="domain" description="EGF-like" evidence="9">
    <location>
        <begin position="86"/>
        <end position="129"/>
    </location>
</feature>
<feature type="domain" description="EGF-like" evidence="9">
    <location>
        <begin position="1524"/>
        <end position="1558"/>
    </location>
</feature>
<dbReference type="InterPro" id="IPR049883">
    <property type="entry name" value="NOTCH1_EGF-like"/>
</dbReference>
<dbReference type="PANTHER" id="PTHR22963">
    <property type="entry name" value="ENDOGLIN-RELATED"/>
    <property type="match status" value="1"/>
</dbReference>
<feature type="disulfide bond" evidence="8">
    <location>
        <begin position="1418"/>
        <end position="1428"/>
    </location>
</feature>
<dbReference type="SUPFAM" id="SSF57184">
    <property type="entry name" value="Growth factor receptor domain"/>
    <property type="match status" value="1"/>
</dbReference>
<dbReference type="InterPro" id="IPR010423">
    <property type="entry name" value="Pvs25/Psv28_EGF"/>
</dbReference>
<feature type="domain" description="EGF-like" evidence="9">
    <location>
        <begin position="171"/>
        <end position="212"/>
    </location>
</feature>
<feature type="domain" description="EGF-like" evidence="9">
    <location>
        <begin position="1570"/>
        <end position="1608"/>
    </location>
</feature>
<feature type="domain" description="EGF-like" evidence="9">
    <location>
        <begin position="509"/>
        <end position="547"/>
    </location>
</feature>
<feature type="domain" description="EGF-like" evidence="9">
    <location>
        <begin position="1463"/>
        <end position="1503"/>
    </location>
</feature>
<feature type="domain" description="EGF-like" evidence="9">
    <location>
        <begin position="648"/>
        <end position="684"/>
    </location>
</feature>
<dbReference type="PANTHER" id="PTHR22963:SF39">
    <property type="entry name" value="DUMPY"/>
    <property type="match status" value="1"/>
</dbReference>
<feature type="domain" description="EGF-like" evidence="9">
    <location>
        <begin position="130"/>
        <end position="167"/>
    </location>
</feature>
<feature type="domain" description="EGF-like" evidence="9">
    <location>
        <begin position="923"/>
        <end position="962"/>
    </location>
</feature>
<name>A0A0A9YMA7_LYGHE</name>
<dbReference type="Pfam" id="PF07645">
    <property type="entry name" value="EGF_CA"/>
    <property type="match status" value="3"/>
</dbReference>
<evidence type="ECO:0000256" key="3">
    <source>
        <dbReference type="ARBA" id="ARBA00022536"/>
    </source>
</evidence>
<dbReference type="SMART" id="SM00181">
    <property type="entry name" value="EGF"/>
    <property type="match status" value="35"/>
</dbReference>
<dbReference type="FunFam" id="2.10.25.10:FF:000014">
    <property type="entry name" value="Latent-transforming growth factor beta-binding protein 3"/>
    <property type="match status" value="1"/>
</dbReference>
<dbReference type="SMART" id="SM00179">
    <property type="entry name" value="EGF_CA"/>
    <property type="match status" value="8"/>
</dbReference>
<dbReference type="InterPro" id="IPR003645">
    <property type="entry name" value="Fol_N"/>
</dbReference>
<evidence type="ECO:0000313" key="10">
    <source>
        <dbReference type="EMBL" id="JAG30635.1"/>
    </source>
</evidence>
<organism evidence="10">
    <name type="scientific">Lygus hesperus</name>
    <name type="common">Western plant bug</name>
    <dbReference type="NCBI Taxonomy" id="30085"/>
    <lineage>
        <taxon>Eukaryota</taxon>
        <taxon>Metazoa</taxon>
        <taxon>Ecdysozoa</taxon>
        <taxon>Arthropoda</taxon>
        <taxon>Hexapoda</taxon>
        <taxon>Insecta</taxon>
        <taxon>Pterygota</taxon>
        <taxon>Neoptera</taxon>
        <taxon>Paraneoptera</taxon>
        <taxon>Hemiptera</taxon>
        <taxon>Heteroptera</taxon>
        <taxon>Panheteroptera</taxon>
        <taxon>Cimicomorpha</taxon>
        <taxon>Miridae</taxon>
        <taxon>Mirini</taxon>
        <taxon>Lygus</taxon>
    </lineage>
</organism>
<evidence type="ECO:0000256" key="6">
    <source>
        <dbReference type="ARBA" id="ARBA00023157"/>
    </source>
</evidence>
<dbReference type="Pfam" id="PF06247">
    <property type="entry name" value="Plasmod_Pvs28"/>
    <property type="match status" value="1"/>
</dbReference>
<feature type="domain" description="EGF-like" evidence="9">
    <location>
        <begin position="607"/>
        <end position="646"/>
    </location>
</feature>
<dbReference type="PROSITE" id="PS01186">
    <property type="entry name" value="EGF_2"/>
    <property type="match status" value="9"/>
</dbReference>
<keyword evidence="6 8" id="KW-1015">Disulfide bond</keyword>
<comment type="caution">
    <text evidence="8">Lacks conserved residue(s) required for the propagation of feature annotation.</text>
</comment>
<dbReference type="GO" id="GO:0016020">
    <property type="term" value="C:membrane"/>
    <property type="evidence" value="ECO:0007669"/>
    <property type="project" value="InterPro"/>
</dbReference>
<feature type="domain" description="EGF-like" evidence="9">
    <location>
        <begin position="1356"/>
        <end position="1394"/>
    </location>
</feature>
<dbReference type="PROSITE" id="PS01187">
    <property type="entry name" value="EGF_CA"/>
    <property type="match status" value="2"/>
</dbReference>
<dbReference type="InterPro" id="IPR018097">
    <property type="entry name" value="EGF_Ca-bd_CS"/>
</dbReference>
<dbReference type="CDD" id="cd00054">
    <property type="entry name" value="EGF_CA"/>
    <property type="match status" value="3"/>
</dbReference>
<feature type="domain" description="EGF-like" evidence="9">
    <location>
        <begin position="1676"/>
        <end position="1714"/>
    </location>
</feature>
<dbReference type="InterPro" id="IPR009030">
    <property type="entry name" value="Growth_fac_rcpt_cys_sf"/>
</dbReference>
<dbReference type="PROSITE" id="PS50026">
    <property type="entry name" value="EGF_3"/>
    <property type="match status" value="19"/>
</dbReference>
<dbReference type="FunFam" id="2.10.25.10:FF:000038">
    <property type="entry name" value="Fibrillin 2"/>
    <property type="match status" value="2"/>
</dbReference>
<keyword evidence="4" id="KW-0732">Signal</keyword>
<evidence type="ECO:0000256" key="5">
    <source>
        <dbReference type="ARBA" id="ARBA00022737"/>
    </source>
</evidence>
<dbReference type="InterPro" id="IPR001881">
    <property type="entry name" value="EGF-like_Ca-bd_dom"/>
</dbReference>
<dbReference type="Pfam" id="PF21164">
    <property type="entry name" value="Dumpy_DPY"/>
    <property type="match status" value="9"/>
</dbReference>
<dbReference type="SMART" id="SM00274">
    <property type="entry name" value="FOLN"/>
    <property type="match status" value="8"/>
</dbReference>
<keyword evidence="3 8" id="KW-0245">EGF-like domain</keyword>
<feature type="non-terminal residue" evidence="10">
    <location>
        <position position="1"/>
    </location>
</feature>
<dbReference type="Gene3D" id="2.10.25.10">
    <property type="entry name" value="Laminin"/>
    <property type="match status" value="7"/>
</dbReference>